<dbReference type="InterPro" id="IPR007842">
    <property type="entry name" value="HEPN_dom"/>
</dbReference>
<dbReference type="AlphaFoldDB" id="A0A520X658"/>
<dbReference type="Pfam" id="PF05168">
    <property type="entry name" value="HEPN"/>
    <property type="match status" value="1"/>
</dbReference>
<proteinExistence type="predicted"/>
<reference evidence="2 3" key="1">
    <citation type="submission" date="2019-01" db="EMBL/GenBank/DDBJ databases">
        <title>Insights into ecological role of a new deltaproteobacterial order Candidatus Sinidesulfobacterales (Sva0485) by metagenomics and metatranscriptomics.</title>
        <authorList>
            <person name="Tan S."/>
            <person name="Liu J."/>
            <person name="Fang Y."/>
            <person name="Hedlund B."/>
            <person name="Lian Z.-H."/>
            <person name="Huang L.-Y."/>
            <person name="Li J.-T."/>
            <person name="Huang L.-N."/>
            <person name="Li W.-J."/>
            <person name="Jiang H.-C."/>
            <person name="Dong H.-L."/>
            <person name="Shu W.-S."/>
        </authorList>
    </citation>
    <scope>NUCLEOTIDE SEQUENCE [LARGE SCALE GENOMIC DNA]</scope>
    <source>
        <strain evidence="2">AP4</strain>
    </source>
</reference>
<evidence type="ECO:0000313" key="3">
    <source>
        <dbReference type="Proteomes" id="UP000322454"/>
    </source>
</evidence>
<dbReference type="EMBL" id="SHMQ01000057">
    <property type="protein sequence ID" value="RZV36680.1"/>
    <property type="molecule type" value="Genomic_DNA"/>
</dbReference>
<gene>
    <name evidence="2" type="ORF">EVJ48_10105</name>
</gene>
<name>A0A520X658_9DELT</name>
<feature type="domain" description="HEPN" evidence="1">
    <location>
        <begin position="12"/>
        <end position="123"/>
    </location>
</feature>
<evidence type="ECO:0000259" key="1">
    <source>
        <dbReference type="PROSITE" id="PS50910"/>
    </source>
</evidence>
<organism evidence="2 3">
    <name type="scientific">Candidatus Acidulodesulfobacterium acidiphilum</name>
    <dbReference type="NCBI Taxonomy" id="2597224"/>
    <lineage>
        <taxon>Bacteria</taxon>
        <taxon>Deltaproteobacteria</taxon>
        <taxon>Candidatus Acidulodesulfobacterales</taxon>
        <taxon>Candidatus Acidulodesulfobacterium</taxon>
    </lineage>
</organism>
<comment type="caution">
    <text evidence="2">The sequence shown here is derived from an EMBL/GenBank/DDBJ whole genome shotgun (WGS) entry which is preliminary data.</text>
</comment>
<dbReference type="Proteomes" id="UP000322454">
    <property type="component" value="Unassembled WGS sequence"/>
</dbReference>
<dbReference type="SMART" id="SM00748">
    <property type="entry name" value="HEPN"/>
    <property type="match status" value="1"/>
</dbReference>
<dbReference type="Gene3D" id="1.20.120.330">
    <property type="entry name" value="Nucleotidyltransferases domain 2"/>
    <property type="match status" value="1"/>
</dbReference>
<protein>
    <submittedName>
        <fullName evidence="2">HEPN domain-containing protein</fullName>
    </submittedName>
</protein>
<sequence>MNDELVNLWIIKADHDLKTAKDEITANDPATDTVCFHAQQCVEKYLKAYLVFNGIEIIKSLKTHDISELIDYCKDIDKDFEQLISDNDADRLTNYSIEARYPDDFYLPSVEESNQAIYIAENVKEFVKVKIK</sequence>
<dbReference type="PROSITE" id="PS50910">
    <property type="entry name" value="HEPN"/>
    <property type="match status" value="1"/>
</dbReference>
<evidence type="ECO:0000313" key="2">
    <source>
        <dbReference type="EMBL" id="RZV36680.1"/>
    </source>
</evidence>
<accession>A0A520X658</accession>
<dbReference type="SUPFAM" id="SSF81593">
    <property type="entry name" value="Nucleotidyltransferase substrate binding subunit/domain"/>
    <property type="match status" value="1"/>
</dbReference>